<feature type="compositionally biased region" description="Basic and acidic residues" evidence="2">
    <location>
        <begin position="708"/>
        <end position="719"/>
    </location>
</feature>
<evidence type="ECO:0000256" key="1">
    <source>
        <dbReference type="ARBA" id="ARBA00007430"/>
    </source>
</evidence>
<feature type="transmembrane region" description="Helical" evidence="3">
    <location>
        <begin position="102"/>
        <end position="122"/>
    </location>
</feature>
<dbReference type="Pfam" id="PF02719">
    <property type="entry name" value="Polysacc_synt_2"/>
    <property type="match status" value="2"/>
</dbReference>
<accession>A0A415CWA9</accession>
<reference evidence="5 6" key="1">
    <citation type="submission" date="2018-08" db="EMBL/GenBank/DDBJ databases">
        <title>A genome reference for cultivated species of the human gut microbiota.</title>
        <authorList>
            <person name="Zou Y."/>
            <person name="Xue W."/>
            <person name="Luo G."/>
        </authorList>
    </citation>
    <scope>NUCLEOTIDE SEQUENCE [LARGE SCALE GENOMIC DNA]</scope>
    <source>
        <strain evidence="5 6">AM09-9</strain>
    </source>
</reference>
<evidence type="ECO:0000313" key="5">
    <source>
        <dbReference type="EMBL" id="RHJ58008.1"/>
    </source>
</evidence>
<dbReference type="InterPro" id="IPR029063">
    <property type="entry name" value="SAM-dependent_MTases_sf"/>
</dbReference>
<feature type="domain" description="Polysaccharide biosynthesis protein CapD-like" evidence="4">
    <location>
        <begin position="314"/>
        <end position="469"/>
    </location>
</feature>
<dbReference type="InterPro" id="IPR036291">
    <property type="entry name" value="NAD(P)-bd_dom_sf"/>
</dbReference>
<evidence type="ECO:0000256" key="2">
    <source>
        <dbReference type="SAM" id="MobiDB-lite"/>
    </source>
</evidence>
<evidence type="ECO:0000256" key="3">
    <source>
        <dbReference type="SAM" id="Phobius"/>
    </source>
</evidence>
<feature type="domain" description="Polysaccharide biosynthesis protein CapD-like" evidence="4">
    <location>
        <begin position="512"/>
        <end position="657"/>
    </location>
</feature>
<proteinExistence type="inferred from homology"/>
<evidence type="ECO:0000259" key="4">
    <source>
        <dbReference type="Pfam" id="PF02719"/>
    </source>
</evidence>
<feature type="transmembrane region" description="Helical" evidence="3">
    <location>
        <begin position="30"/>
        <end position="52"/>
    </location>
</feature>
<gene>
    <name evidence="5" type="ORF">DW116_12175</name>
</gene>
<dbReference type="SUPFAM" id="SSF53335">
    <property type="entry name" value="S-adenosyl-L-methionine-dependent methyltransferases"/>
    <property type="match status" value="1"/>
</dbReference>
<dbReference type="PANTHER" id="PTHR43318">
    <property type="entry name" value="UDP-N-ACETYLGLUCOSAMINE 4,6-DEHYDRATASE"/>
    <property type="match status" value="1"/>
</dbReference>
<name>A0A415CWA9_9FIRM</name>
<dbReference type="PANTHER" id="PTHR43318:SF1">
    <property type="entry name" value="POLYSACCHARIDE BIOSYNTHESIS PROTEIN EPSC-RELATED"/>
    <property type="match status" value="1"/>
</dbReference>
<feature type="transmembrane region" description="Helical" evidence="3">
    <location>
        <begin position="128"/>
        <end position="149"/>
    </location>
</feature>
<dbReference type="SUPFAM" id="SSF51735">
    <property type="entry name" value="NAD(P)-binding Rossmann-fold domains"/>
    <property type="match status" value="2"/>
</dbReference>
<dbReference type="Proteomes" id="UP000285832">
    <property type="component" value="Unassembled WGS sequence"/>
</dbReference>
<dbReference type="InterPro" id="IPR051203">
    <property type="entry name" value="Polysaccharide_Synthase-Rel"/>
</dbReference>
<dbReference type="Pfam" id="PF13727">
    <property type="entry name" value="CoA_binding_3"/>
    <property type="match status" value="1"/>
</dbReference>
<dbReference type="EMBL" id="QRMI01000041">
    <property type="protein sequence ID" value="RHJ58008.1"/>
    <property type="molecule type" value="Genomic_DNA"/>
</dbReference>
<dbReference type="InterPro" id="IPR003869">
    <property type="entry name" value="Polysac_CapD-like"/>
</dbReference>
<dbReference type="CDD" id="cd05237">
    <property type="entry name" value="UDP_invert_4-6DH_SDR_e"/>
    <property type="match status" value="1"/>
</dbReference>
<feature type="region of interest" description="Disordered" evidence="2">
    <location>
        <begin position="699"/>
        <end position="719"/>
    </location>
</feature>
<dbReference type="Gene3D" id="3.40.50.720">
    <property type="entry name" value="NAD(P)-binding Rossmann-like Domain"/>
    <property type="match status" value="3"/>
</dbReference>
<feature type="transmembrane region" description="Helical" evidence="3">
    <location>
        <begin position="72"/>
        <end position="90"/>
    </location>
</feature>
<keyword evidence="3" id="KW-0472">Membrane</keyword>
<keyword evidence="3" id="KW-0812">Transmembrane</keyword>
<comment type="caution">
    <text evidence="5">The sequence shown here is derived from an EMBL/GenBank/DDBJ whole genome shotgun (WGS) entry which is preliminary data.</text>
</comment>
<keyword evidence="3" id="KW-1133">Transmembrane helix</keyword>
<sequence length="719" mass="81072">MREKELKKRAERGENDVKGKEKRFEHWQIIAAYLVIYDIFAVNFSYFLGLLLRFDFSFTKIPTEYIHAMLRFAPIYTVFCLAVFWVLKLYNSLWAFASYTELNHILLASIITTLFNVGITMLCKRMPASYYIVGAVMQFCLITGIRFGYRYITLERTRMAQVRKEQNHTNGRNIMVIGAGDAGKNLVRELKTSRRINGTPQCIIDDNRNKWGRNIEDVPIVGGRASIFSAVEKYQISTILFAIPTASAEAKREILNLCKETKCELKILPGAYQFVQGEVSLAQIKDVTVEDLLGRDTIQVDMEQIFQYIKGKTILVTGGGGSIGSELCRQIASHEPKQLILFDIYENNAYAIEQELRRNHSELNLVTLIGSVRDSRRLNQVFKKYKPDIVYHAAAHKHVPLMETSPNEAIKNNVIGTYKTAYAAMQNGVKRFVLISTDKAVNPTNIMGASKRLCEMVIQSMDAVSKSGRMDLLPLLHGHRDNAEELAKQAEICLKKAEEEQTDGKDSETMGNTARLKIESIKNRERTGTQFVAVRFGNVLGSNGSVIPLFKKQIEAGGPVTVTHRDIIRYFMTIPEAVSLVLQAGTYAWGGEIFVLDMGEPVKIDTLARNLIKLSGYEPDVDIKIEYSGLRPGEKLYEEKLMAEEGIMKTDNDLIHIGKPIPFDTEAFFGQLKELADTCYSNSDHIVGLVEQIVTTFHPVGEHPTGNEMEKSEAEQGNR</sequence>
<protein>
    <submittedName>
        <fullName evidence="5">Polysaccharide biosynthesis protein</fullName>
    </submittedName>
</protein>
<dbReference type="RefSeq" id="WP_118279385.1">
    <property type="nucleotide sequence ID" value="NZ_JAQDJO010000042.1"/>
</dbReference>
<evidence type="ECO:0000313" key="6">
    <source>
        <dbReference type="Proteomes" id="UP000285832"/>
    </source>
</evidence>
<comment type="similarity">
    <text evidence="1">Belongs to the polysaccharide synthase family.</text>
</comment>
<dbReference type="AlphaFoldDB" id="A0A415CWA9"/>
<organism evidence="5 6">
    <name type="scientific">[Ruminococcus] lactaris</name>
    <dbReference type="NCBI Taxonomy" id="46228"/>
    <lineage>
        <taxon>Bacteria</taxon>
        <taxon>Bacillati</taxon>
        <taxon>Bacillota</taxon>
        <taxon>Clostridia</taxon>
        <taxon>Lachnospirales</taxon>
        <taxon>Lachnospiraceae</taxon>
        <taxon>Mediterraneibacter</taxon>
    </lineage>
</organism>